<reference evidence="1 2" key="1">
    <citation type="submission" date="2018-05" db="EMBL/GenBank/DDBJ databases">
        <title>Complete genome sequence of Pseudomonas kribbensis 46-2(T).</title>
        <authorList>
            <person name="Jeong H."/>
            <person name="Lee S.-G."/>
            <person name="Rha E."/>
            <person name="Kim H."/>
        </authorList>
    </citation>
    <scope>NUCLEOTIDE SEQUENCE [LARGE SCALE GENOMIC DNA]</scope>
    <source>
        <strain evidence="1 2">46-2</strain>
    </source>
</reference>
<gene>
    <name evidence="1" type="ORF">DLD99_20360</name>
</gene>
<sequence>MAIVIVHPAKIEVDKFIDQPELGGQIDRTSTHIMLCNAGIWMFNPNEHEMHSCTFRNQAMDRLDGRQWIKPLIQPTSPYKNKIICRDIEG</sequence>
<dbReference type="Proteomes" id="UP000253720">
    <property type="component" value="Chromosome"/>
</dbReference>
<evidence type="ECO:0000313" key="2">
    <source>
        <dbReference type="Proteomes" id="UP000253720"/>
    </source>
</evidence>
<keyword evidence="2" id="KW-1185">Reference proteome</keyword>
<protein>
    <submittedName>
        <fullName evidence="1">Uncharacterized protein</fullName>
    </submittedName>
</protein>
<dbReference type="AlphaFoldDB" id="A0A345RTW5"/>
<proteinExistence type="predicted"/>
<dbReference type="KEGG" id="pke:DLD99_20360"/>
<name>A0A345RTW5_9PSED</name>
<dbReference type="EMBL" id="CP029608">
    <property type="protein sequence ID" value="AXI62731.1"/>
    <property type="molecule type" value="Genomic_DNA"/>
</dbReference>
<evidence type="ECO:0000313" key="1">
    <source>
        <dbReference type="EMBL" id="AXI62731.1"/>
    </source>
</evidence>
<organism evidence="1 2">
    <name type="scientific">Pseudomonas kribbensis</name>
    <dbReference type="NCBI Taxonomy" id="1628086"/>
    <lineage>
        <taxon>Bacteria</taxon>
        <taxon>Pseudomonadati</taxon>
        <taxon>Pseudomonadota</taxon>
        <taxon>Gammaproteobacteria</taxon>
        <taxon>Pseudomonadales</taxon>
        <taxon>Pseudomonadaceae</taxon>
        <taxon>Pseudomonas</taxon>
    </lineage>
</organism>
<accession>A0A345RTW5</accession>